<name>A0ABW2N978_9ACTN</name>
<dbReference type="PANTHER" id="PTHR16305">
    <property type="entry name" value="TESTICULAR SOLUBLE ADENYLYL CYCLASE"/>
    <property type="match status" value="1"/>
</dbReference>
<dbReference type="EMBL" id="JBHTCH010000021">
    <property type="protein sequence ID" value="MFC7362248.1"/>
    <property type="molecule type" value="Genomic_DNA"/>
</dbReference>
<reference evidence="6" key="1">
    <citation type="journal article" date="2019" name="Int. J. Syst. Evol. Microbiol.">
        <title>The Global Catalogue of Microorganisms (GCM) 10K type strain sequencing project: providing services to taxonomists for standard genome sequencing and annotation.</title>
        <authorList>
            <consortium name="The Broad Institute Genomics Platform"/>
            <consortium name="The Broad Institute Genome Sequencing Center for Infectious Disease"/>
            <person name="Wu L."/>
            <person name="Ma J."/>
        </authorList>
    </citation>
    <scope>NUCLEOTIDE SEQUENCE [LARGE SCALE GENOMIC DNA]</scope>
    <source>
        <strain evidence="6">FCH27</strain>
    </source>
</reference>
<comment type="caution">
    <text evidence="5">The sequence shown here is derived from an EMBL/GenBank/DDBJ whole genome shotgun (WGS) entry which is preliminary data.</text>
</comment>
<evidence type="ECO:0000256" key="1">
    <source>
        <dbReference type="ARBA" id="ARBA00022741"/>
    </source>
</evidence>
<accession>A0ABW2N978</accession>
<evidence type="ECO:0000256" key="2">
    <source>
        <dbReference type="ARBA" id="ARBA00022840"/>
    </source>
</evidence>
<protein>
    <submittedName>
        <fullName evidence="5">ATP-binding protein</fullName>
    </submittedName>
</protein>
<evidence type="ECO:0000313" key="6">
    <source>
        <dbReference type="Proteomes" id="UP001596524"/>
    </source>
</evidence>
<evidence type="ECO:0000256" key="3">
    <source>
        <dbReference type="SAM" id="MobiDB-lite"/>
    </source>
</evidence>
<dbReference type="RefSeq" id="WP_379185995.1">
    <property type="nucleotide sequence ID" value="NZ_JBHTCH010000021.1"/>
</dbReference>
<evidence type="ECO:0000313" key="5">
    <source>
        <dbReference type="EMBL" id="MFC7362248.1"/>
    </source>
</evidence>
<dbReference type="Gene3D" id="3.40.50.300">
    <property type="entry name" value="P-loop containing nucleotide triphosphate hydrolases"/>
    <property type="match status" value="1"/>
</dbReference>
<feature type="compositionally biased region" description="Basic and acidic residues" evidence="3">
    <location>
        <begin position="13"/>
        <end position="24"/>
    </location>
</feature>
<dbReference type="Proteomes" id="UP001596524">
    <property type="component" value="Unassembled WGS sequence"/>
</dbReference>
<gene>
    <name evidence="5" type="ORF">ACFQO6_18400</name>
</gene>
<organism evidence="5 6">
    <name type="scientific">Nocardioides astragali</name>
    <dbReference type="NCBI Taxonomy" id="1776736"/>
    <lineage>
        <taxon>Bacteria</taxon>
        <taxon>Bacillati</taxon>
        <taxon>Actinomycetota</taxon>
        <taxon>Actinomycetes</taxon>
        <taxon>Propionibacteriales</taxon>
        <taxon>Nocardioidaceae</taxon>
        <taxon>Nocardioides</taxon>
    </lineage>
</organism>
<dbReference type="Pfam" id="PF13191">
    <property type="entry name" value="AAA_16"/>
    <property type="match status" value="1"/>
</dbReference>
<dbReference type="GO" id="GO:0005524">
    <property type="term" value="F:ATP binding"/>
    <property type="evidence" value="ECO:0007669"/>
    <property type="project" value="UniProtKB-KW"/>
</dbReference>
<dbReference type="PANTHER" id="PTHR16305:SF35">
    <property type="entry name" value="TRANSCRIPTIONAL ACTIVATOR DOMAIN"/>
    <property type="match status" value="1"/>
</dbReference>
<dbReference type="SUPFAM" id="SSF52540">
    <property type="entry name" value="P-loop containing nucleoside triphosphate hydrolases"/>
    <property type="match status" value="1"/>
</dbReference>
<proteinExistence type="predicted"/>
<keyword evidence="6" id="KW-1185">Reference proteome</keyword>
<dbReference type="InterPro" id="IPR027417">
    <property type="entry name" value="P-loop_NTPase"/>
</dbReference>
<keyword evidence="1" id="KW-0547">Nucleotide-binding</keyword>
<sequence>MLRAAAPENISLDDGRGELSMGRDDVGLPASQGLIGRDREIRQVTEFLRGTGSPAVPLGTTMVIEGDPGVGKTALSRAVSDLERAHGATVLSGGGVQSEVDIGYASLTQLLGPVVDYVDALPAAHRDSLHAALGYGELGQGLFPQVAEALAALLAELGRRTPVVVVIDDLQWVDSASADVLGRTARSLRGSNVRFLVLERTGVHTLFDASGYPRLRVEPLAEADAKALLTARFPQTDSQVLERVLVESAGNPLALLELPTALDVRQRASGGQLPAHLPLTQRLQNLYGGRVRQLSPTTRQLLLVLALSESRLPISDDSSLEWLDPLLPAERAGLVELDRQERNISFRHPLVRTTVIDLSTAVDRRDAHLSLAAGYGEDDERRAWHLAAATVTPDETVATLLEAAASKALHRGDATGAIRTLVRAAELSPHPTERARRLAKAAYQGADRGLDMDGASRLLEEAALADPSGARTLAAAVATAYLLLNNAGDTTTAHRVLVAALQQLDTTSADPDMVAEAVHTLCEVCLYAARPSLWPAYHEATALVDLSAYPVLALWDQLMVDPARRAHAHLHDIDEALASLEHEGDPVRVERVGTAGVFVDRIYSAHNALMRLVRDARAGKSVGPGTIALMALAVEGFRRGEWTRASELADEGVRLVTEHEFGLLLWPLKLTQGWLTAVTGQTAELRDILDQMHNYATPRQVDVVLLYAHHAAGLGALSEGDFERAFRELSAVTAPGELRSHDGWNLGASMDLVEAAVHSGHLEEAAAHVAAMHDARLAELSSRLELLVAGSAAMAAAPFDRQLYERALQTKDADQWPFDLARIHLCYG</sequence>
<feature type="domain" description="Orc1-like AAA ATPase" evidence="4">
    <location>
        <begin position="34"/>
        <end position="193"/>
    </location>
</feature>
<feature type="non-terminal residue" evidence="5">
    <location>
        <position position="828"/>
    </location>
</feature>
<evidence type="ECO:0000259" key="4">
    <source>
        <dbReference type="Pfam" id="PF13191"/>
    </source>
</evidence>
<feature type="region of interest" description="Disordered" evidence="3">
    <location>
        <begin position="1"/>
        <end position="24"/>
    </location>
</feature>
<keyword evidence="2 5" id="KW-0067">ATP-binding</keyword>
<dbReference type="InterPro" id="IPR041664">
    <property type="entry name" value="AAA_16"/>
</dbReference>